<evidence type="ECO:0000313" key="3">
    <source>
        <dbReference type="Proteomes" id="UP001223072"/>
    </source>
</evidence>
<dbReference type="Gene3D" id="3.10.450.30">
    <property type="entry name" value="Microbial ribonucleases"/>
    <property type="match status" value="1"/>
</dbReference>
<evidence type="ECO:0000313" key="2">
    <source>
        <dbReference type="EMBL" id="MDQ0934217.1"/>
    </source>
</evidence>
<keyword evidence="1" id="KW-1133">Transmembrane helix</keyword>
<dbReference type="EMBL" id="JAUSZS010000004">
    <property type="protein sequence ID" value="MDQ0934217.1"/>
    <property type="molecule type" value="Genomic_DNA"/>
</dbReference>
<protein>
    <submittedName>
        <fullName evidence="2">Uncharacterized protein</fullName>
    </submittedName>
</protein>
<gene>
    <name evidence="2" type="ORF">QFZ49_004157</name>
</gene>
<keyword evidence="3" id="KW-1185">Reference proteome</keyword>
<proteinExistence type="predicted"/>
<organism evidence="2 3">
    <name type="scientific">Streptomyces turgidiscabies</name>
    <dbReference type="NCBI Taxonomy" id="85558"/>
    <lineage>
        <taxon>Bacteria</taxon>
        <taxon>Bacillati</taxon>
        <taxon>Actinomycetota</taxon>
        <taxon>Actinomycetes</taxon>
        <taxon>Kitasatosporales</taxon>
        <taxon>Streptomycetaceae</taxon>
        <taxon>Streptomyces</taxon>
    </lineage>
</organism>
<name>A0ABU0RSX6_9ACTN</name>
<keyword evidence="1" id="KW-0812">Transmembrane</keyword>
<evidence type="ECO:0000256" key="1">
    <source>
        <dbReference type="SAM" id="Phobius"/>
    </source>
</evidence>
<dbReference type="Proteomes" id="UP001223072">
    <property type="component" value="Unassembled WGS sequence"/>
</dbReference>
<keyword evidence="1" id="KW-0472">Membrane</keyword>
<comment type="caution">
    <text evidence="2">The sequence shown here is derived from an EMBL/GenBank/DDBJ whole genome shotgun (WGS) entry which is preliminary data.</text>
</comment>
<feature type="transmembrane region" description="Helical" evidence="1">
    <location>
        <begin position="39"/>
        <end position="61"/>
    </location>
</feature>
<reference evidence="2 3" key="1">
    <citation type="submission" date="2023-07" db="EMBL/GenBank/DDBJ databases">
        <title>Comparative genomics of wheat-associated soil bacteria to identify genetic determinants of phenazine resistance.</title>
        <authorList>
            <person name="Mouncey N."/>
        </authorList>
    </citation>
    <scope>NUCLEOTIDE SEQUENCE [LARGE SCALE GENOMIC DNA]</scope>
    <source>
        <strain evidence="2 3">W2I16</strain>
    </source>
</reference>
<sequence>MDNSLALRICRTPSDPTAQGTPERLTTSMKTFLNKTKGVLATGLAISALALGMGVAAPGVASAQPAPVGGSAQHVQMPPSNMDRAIGFWARMGWPNWRNIGNREWFEANRYDDTAGRLHYEVVFTGGRFYDWDQGLINFMNSPAAPSSSHGYTGTFQEYNTTIYDRQQPDDLPRRDGRRIVRAISTGDLFWTDDHYSTFHYAGRS</sequence>
<accession>A0ABU0RSX6</accession>